<dbReference type="KEGG" id="dmr:Deima_0345"/>
<evidence type="ECO:0000313" key="7">
    <source>
        <dbReference type="Proteomes" id="UP000008635"/>
    </source>
</evidence>
<evidence type="ECO:0000256" key="4">
    <source>
        <dbReference type="PROSITE-ProRule" id="PRU00335"/>
    </source>
</evidence>
<dbReference type="Pfam" id="PF14246">
    <property type="entry name" value="TetR_C_7"/>
    <property type="match status" value="1"/>
</dbReference>
<evidence type="ECO:0000313" key="6">
    <source>
        <dbReference type="EMBL" id="ADV66006.1"/>
    </source>
</evidence>
<dbReference type="Pfam" id="PF00440">
    <property type="entry name" value="TetR_N"/>
    <property type="match status" value="1"/>
</dbReference>
<dbReference type="SUPFAM" id="SSF46689">
    <property type="entry name" value="Homeodomain-like"/>
    <property type="match status" value="1"/>
</dbReference>
<dbReference type="GO" id="GO:0003700">
    <property type="term" value="F:DNA-binding transcription factor activity"/>
    <property type="evidence" value="ECO:0007669"/>
    <property type="project" value="TreeGrafter"/>
</dbReference>
<dbReference type="PANTHER" id="PTHR30055">
    <property type="entry name" value="HTH-TYPE TRANSCRIPTIONAL REGULATOR RUTR"/>
    <property type="match status" value="1"/>
</dbReference>
<dbReference type="HOGENOM" id="CLU_069356_27_3_0"/>
<evidence type="ECO:0000256" key="1">
    <source>
        <dbReference type="ARBA" id="ARBA00023015"/>
    </source>
</evidence>
<evidence type="ECO:0000256" key="3">
    <source>
        <dbReference type="ARBA" id="ARBA00023163"/>
    </source>
</evidence>
<dbReference type="EMBL" id="CP002454">
    <property type="protein sequence ID" value="ADV66006.1"/>
    <property type="molecule type" value="Genomic_DNA"/>
</dbReference>
<evidence type="ECO:0000256" key="2">
    <source>
        <dbReference type="ARBA" id="ARBA00023125"/>
    </source>
</evidence>
<keyword evidence="1" id="KW-0805">Transcription regulation</keyword>
<dbReference type="SUPFAM" id="SSF48498">
    <property type="entry name" value="Tetracyclin repressor-like, C-terminal domain"/>
    <property type="match status" value="1"/>
</dbReference>
<protein>
    <submittedName>
        <fullName evidence="6">Regulatory protein TetR</fullName>
    </submittedName>
</protein>
<dbReference type="Proteomes" id="UP000008635">
    <property type="component" value="Chromosome"/>
</dbReference>
<dbReference type="InterPro" id="IPR001647">
    <property type="entry name" value="HTH_TetR"/>
</dbReference>
<dbReference type="GO" id="GO:0000976">
    <property type="term" value="F:transcription cis-regulatory region binding"/>
    <property type="evidence" value="ECO:0007669"/>
    <property type="project" value="TreeGrafter"/>
</dbReference>
<reference evidence="7" key="2">
    <citation type="submission" date="2011-01" db="EMBL/GenBank/DDBJ databases">
        <title>The complete genome of Deinococcus maricopensis DSM 21211.</title>
        <authorList>
            <consortium name="US DOE Joint Genome Institute (JGI-PGF)"/>
            <person name="Lucas S."/>
            <person name="Copeland A."/>
            <person name="Lapidus A."/>
            <person name="Goodwin L."/>
            <person name="Pitluck S."/>
            <person name="Kyrpides N."/>
            <person name="Mavromatis K."/>
            <person name="Pagani I."/>
            <person name="Ivanova N."/>
            <person name="Ovchinnikova G."/>
            <person name="Zeytun A."/>
            <person name="Detter J.C."/>
            <person name="Han C."/>
            <person name="Land M."/>
            <person name="Hauser L."/>
            <person name="Markowitz V."/>
            <person name="Cheng J.-F."/>
            <person name="Hugenholtz P."/>
            <person name="Woyke T."/>
            <person name="Wu D."/>
            <person name="Pukall R."/>
            <person name="Gehrich-Schroeter G."/>
            <person name="Brambilla E."/>
            <person name="Klenk H.-P."/>
            <person name="Eisen J.A."/>
        </authorList>
    </citation>
    <scope>NUCLEOTIDE SEQUENCE [LARGE SCALE GENOMIC DNA]</scope>
    <source>
        <strain evidence="7">DSM 21211 / LMG 22137 / NRRL B-23946 / LB-34</strain>
    </source>
</reference>
<dbReference type="PRINTS" id="PR00455">
    <property type="entry name" value="HTHTETR"/>
</dbReference>
<proteinExistence type="predicted"/>
<dbReference type="InterPro" id="IPR009057">
    <property type="entry name" value="Homeodomain-like_sf"/>
</dbReference>
<dbReference type="InterPro" id="IPR036271">
    <property type="entry name" value="Tet_transcr_reg_TetR-rel_C_sf"/>
</dbReference>
<evidence type="ECO:0000259" key="5">
    <source>
        <dbReference type="PROSITE" id="PS50977"/>
    </source>
</evidence>
<dbReference type="InterPro" id="IPR039536">
    <property type="entry name" value="TetR_C_Proteobacteria"/>
</dbReference>
<gene>
    <name evidence="6" type="ordered locus">Deima_0345</name>
</gene>
<keyword evidence="3" id="KW-0804">Transcription</keyword>
<dbReference type="FunFam" id="1.10.10.60:FF:000141">
    <property type="entry name" value="TetR family transcriptional regulator"/>
    <property type="match status" value="1"/>
</dbReference>
<name>E8U361_DEIML</name>
<keyword evidence="2 4" id="KW-0238">DNA-binding</keyword>
<feature type="domain" description="HTH tetR-type" evidence="5">
    <location>
        <begin position="9"/>
        <end position="69"/>
    </location>
</feature>
<keyword evidence="7" id="KW-1185">Reference proteome</keyword>
<reference evidence="6 7" key="1">
    <citation type="journal article" date="2011" name="Stand. Genomic Sci.">
        <title>Complete genome sequence of Deinococcus maricopensis type strain (LB-34).</title>
        <authorList>
            <person name="Pukall R."/>
            <person name="Zeytun A."/>
            <person name="Lucas S."/>
            <person name="Lapidus A."/>
            <person name="Hammon N."/>
            <person name="Deshpande S."/>
            <person name="Nolan M."/>
            <person name="Cheng J.F."/>
            <person name="Pitluck S."/>
            <person name="Liolios K."/>
            <person name="Pagani I."/>
            <person name="Mikhailova N."/>
            <person name="Ivanova N."/>
            <person name="Mavromatis K."/>
            <person name="Pati A."/>
            <person name="Tapia R."/>
            <person name="Han C."/>
            <person name="Goodwin L."/>
            <person name="Chen A."/>
            <person name="Palaniappan K."/>
            <person name="Land M."/>
            <person name="Hauser L."/>
            <person name="Chang Y.J."/>
            <person name="Jeffries C.D."/>
            <person name="Brambilla E.M."/>
            <person name="Rohde M."/>
            <person name="Goker M."/>
            <person name="Detter J.C."/>
            <person name="Woyke T."/>
            <person name="Bristow J."/>
            <person name="Eisen J.A."/>
            <person name="Markowitz V."/>
            <person name="Hugenholtz P."/>
            <person name="Kyrpides N.C."/>
            <person name="Klenk H.P."/>
        </authorList>
    </citation>
    <scope>NUCLEOTIDE SEQUENCE [LARGE SCALE GENOMIC DNA]</scope>
    <source>
        <strain evidence="7">DSM 21211 / LMG 22137 / NRRL B-23946 / LB-34</strain>
    </source>
</reference>
<organism evidence="6 7">
    <name type="scientific">Deinococcus maricopensis (strain DSM 21211 / LMG 22137 / NRRL B-23946 / LB-34)</name>
    <dbReference type="NCBI Taxonomy" id="709986"/>
    <lineage>
        <taxon>Bacteria</taxon>
        <taxon>Thermotogati</taxon>
        <taxon>Deinococcota</taxon>
        <taxon>Deinococci</taxon>
        <taxon>Deinococcales</taxon>
        <taxon>Deinococcaceae</taxon>
        <taxon>Deinococcus</taxon>
    </lineage>
</organism>
<dbReference type="AlphaFoldDB" id="E8U361"/>
<dbReference type="PANTHER" id="PTHR30055:SF146">
    <property type="entry name" value="HTH-TYPE TRANSCRIPTIONAL DUAL REGULATOR CECR"/>
    <property type="match status" value="1"/>
</dbReference>
<accession>E8U361</accession>
<dbReference type="Gene3D" id="1.10.357.10">
    <property type="entry name" value="Tetracycline Repressor, domain 2"/>
    <property type="match status" value="1"/>
</dbReference>
<dbReference type="RefSeq" id="WP_013555511.1">
    <property type="nucleotide sequence ID" value="NC_014958.1"/>
</dbReference>
<feature type="DNA-binding region" description="H-T-H motif" evidence="4">
    <location>
        <begin position="32"/>
        <end position="51"/>
    </location>
</feature>
<dbReference type="InterPro" id="IPR050109">
    <property type="entry name" value="HTH-type_TetR-like_transc_reg"/>
</dbReference>
<dbReference type="eggNOG" id="COG1309">
    <property type="taxonomic scope" value="Bacteria"/>
</dbReference>
<dbReference type="PROSITE" id="PS50977">
    <property type="entry name" value="HTH_TETR_2"/>
    <property type="match status" value="1"/>
</dbReference>
<sequence>MTPDSPRTLAKRQQILRAARTLFLQHGYARTSTDAITEAAGISKQTLYAYYRSKPELLAATITHELGQLALDAQPPAPATLQDLRAQLLALATRVTAHLLQADAIALLRLLIGEAVHLPELRATLRQALPARLIDLTERYLVDAHERGLIHAPDAHLSARLLVGPLMSYVALDGLFGDAPPTPPSPATLAALIDLYLRSVALPGAPP</sequence>
<dbReference type="STRING" id="709986.Deima_0345"/>